<dbReference type="CDD" id="cd17546">
    <property type="entry name" value="REC_hyHK_CKI1_RcsC-like"/>
    <property type="match status" value="1"/>
</dbReference>
<dbReference type="CDD" id="cd16922">
    <property type="entry name" value="HATPase_EvgS-ArcB-TorS-like"/>
    <property type="match status" value="1"/>
</dbReference>
<dbReference type="Gene3D" id="1.10.287.130">
    <property type="match status" value="1"/>
</dbReference>
<dbReference type="Gene3D" id="1.10.510.10">
    <property type="entry name" value="Transferase(Phosphotransferase) domain 1"/>
    <property type="match status" value="1"/>
</dbReference>
<evidence type="ECO:0000259" key="15">
    <source>
        <dbReference type="PROSITE" id="PS50011"/>
    </source>
</evidence>
<dbReference type="InterPro" id="IPR003018">
    <property type="entry name" value="GAF"/>
</dbReference>
<feature type="domain" description="Response regulatory" evidence="17">
    <location>
        <begin position="2219"/>
        <end position="2342"/>
    </location>
</feature>
<evidence type="ECO:0000256" key="3">
    <source>
        <dbReference type="ARBA" id="ARBA00012438"/>
    </source>
</evidence>
<keyword evidence="7" id="KW-0812">Transmembrane</keyword>
<dbReference type="EMBL" id="JAQIZZ010000005">
    <property type="protein sequence ID" value="KAJ5541589.1"/>
    <property type="molecule type" value="Genomic_DNA"/>
</dbReference>
<dbReference type="SMART" id="SM00388">
    <property type="entry name" value="HisKA"/>
    <property type="match status" value="1"/>
</dbReference>
<evidence type="ECO:0000256" key="9">
    <source>
        <dbReference type="ARBA" id="ARBA00022777"/>
    </source>
</evidence>
<keyword evidence="10" id="KW-0067">ATP-binding</keyword>
<keyword evidence="4" id="KW-1003">Cell membrane</keyword>
<dbReference type="Gene3D" id="3.30.565.10">
    <property type="entry name" value="Histidine kinase-like ATPase, C-terminal domain"/>
    <property type="match status" value="1"/>
</dbReference>
<dbReference type="Gene3D" id="3.40.50.2300">
    <property type="match status" value="1"/>
</dbReference>
<dbReference type="PANTHER" id="PTHR43047">
    <property type="entry name" value="TWO-COMPONENT HISTIDINE PROTEIN KINASE"/>
    <property type="match status" value="1"/>
</dbReference>
<feature type="domain" description="Protein kinase" evidence="15">
    <location>
        <begin position="118"/>
        <end position="419"/>
    </location>
</feature>
<dbReference type="SUPFAM" id="SSF55781">
    <property type="entry name" value="GAF domain-like"/>
    <property type="match status" value="1"/>
</dbReference>
<keyword evidence="9" id="KW-0418">Kinase</keyword>
<dbReference type="SUPFAM" id="SSF48452">
    <property type="entry name" value="TPR-like"/>
    <property type="match status" value="1"/>
</dbReference>
<dbReference type="GO" id="GO:0009927">
    <property type="term" value="F:histidine phosphotransfer kinase activity"/>
    <property type="evidence" value="ECO:0007669"/>
    <property type="project" value="TreeGrafter"/>
</dbReference>
<dbReference type="Proteomes" id="UP001220324">
    <property type="component" value="Unassembled WGS sequence"/>
</dbReference>
<proteinExistence type="predicted"/>
<feature type="region of interest" description="Disordered" evidence="14">
    <location>
        <begin position="97"/>
        <end position="140"/>
    </location>
</feature>
<dbReference type="Pfam" id="PF00072">
    <property type="entry name" value="Response_reg"/>
    <property type="match status" value="1"/>
</dbReference>
<dbReference type="InterPro" id="IPR000719">
    <property type="entry name" value="Prot_kinase_dom"/>
</dbReference>
<keyword evidence="12" id="KW-0472">Membrane</keyword>
<protein>
    <recommendedName>
        <fullName evidence="3">histidine kinase</fullName>
        <ecNumber evidence="3">2.7.13.3</ecNumber>
    </recommendedName>
</protein>
<evidence type="ECO:0000256" key="10">
    <source>
        <dbReference type="ARBA" id="ARBA00022840"/>
    </source>
</evidence>
<dbReference type="PROSITE" id="PS50109">
    <property type="entry name" value="HIS_KIN"/>
    <property type="match status" value="1"/>
</dbReference>
<dbReference type="InterPro" id="IPR036097">
    <property type="entry name" value="HisK_dim/P_sf"/>
</dbReference>
<dbReference type="SUPFAM" id="SSF55874">
    <property type="entry name" value="ATPase domain of HSP90 chaperone/DNA topoisomerase II/histidine kinase"/>
    <property type="match status" value="1"/>
</dbReference>
<reference evidence="18 19" key="1">
    <citation type="journal article" date="2023" name="IMA Fungus">
        <title>Comparative genomic study of the Penicillium genus elucidates a diverse pangenome and 15 lateral gene transfer events.</title>
        <authorList>
            <person name="Petersen C."/>
            <person name="Sorensen T."/>
            <person name="Nielsen M.R."/>
            <person name="Sondergaard T.E."/>
            <person name="Sorensen J.L."/>
            <person name="Fitzpatrick D.A."/>
            <person name="Frisvad J.C."/>
            <person name="Nielsen K.L."/>
        </authorList>
    </citation>
    <scope>NUCLEOTIDE SEQUENCE [LARGE SCALE GENOMIC DNA]</scope>
    <source>
        <strain evidence="18 19">IBT 35679</strain>
    </source>
</reference>
<evidence type="ECO:0000256" key="14">
    <source>
        <dbReference type="SAM" id="MobiDB-lite"/>
    </source>
</evidence>
<dbReference type="PRINTS" id="PR00344">
    <property type="entry name" value="BCTRLSENSOR"/>
</dbReference>
<dbReference type="InterPro" id="IPR011009">
    <property type="entry name" value="Kinase-like_dom_sf"/>
</dbReference>
<keyword evidence="8" id="KW-0547">Nucleotide-binding</keyword>
<evidence type="ECO:0000259" key="16">
    <source>
        <dbReference type="PROSITE" id="PS50109"/>
    </source>
</evidence>
<dbReference type="SUPFAM" id="SSF56112">
    <property type="entry name" value="Protein kinase-like (PK-like)"/>
    <property type="match status" value="1"/>
</dbReference>
<dbReference type="InterPro" id="IPR004358">
    <property type="entry name" value="Sig_transdc_His_kin-like_C"/>
</dbReference>
<dbReference type="InterPro" id="IPR011006">
    <property type="entry name" value="CheY-like_superfamily"/>
</dbReference>
<dbReference type="InterPro" id="IPR001789">
    <property type="entry name" value="Sig_transdc_resp-reg_receiver"/>
</dbReference>
<dbReference type="SUPFAM" id="SSF52540">
    <property type="entry name" value="P-loop containing nucleoside triphosphate hydrolases"/>
    <property type="match status" value="1"/>
</dbReference>
<dbReference type="PROSITE" id="PS50110">
    <property type="entry name" value="RESPONSE_REGULATORY"/>
    <property type="match status" value="1"/>
</dbReference>
<dbReference type="SUPFAM" id="SSF52172">
    <property type="entry name" value="CheY-like"/>
    <property type="match status" value="1"/>
</dbReference>
<dbReference type="FunFam" id="3.30.565.10:FF:000010">
    <property type="entry name" value="Sensor histidine kinase RcsC"/>
    <property type="match status" value="1"/>
</dbReference>
<evidence type="ECO:0000313" key="18">
    <source>
        <dbReference type="EMBL" id="KAJ5541589.1"/>
    </source>
</evidence>
<comment type="catalytic activity">
    <reaction evidence="1">
        <text>ATP + protein L-histidine = ADP + protein N-phospho-L-histidine.</text>
        <dbReference type="EC" id="2.7.13.3"/>
    </reaction>
</comment>
<dbReference type="SMART" id="SM00448">
    <property type="entry name" value="REC"/>
    <property type="match status" value="1"/>
</dbReference>
<dbReference type="Pfam" id="PF13185">
    <property type="entry name" value="GAF_2"/>
    <property type="match status" value="1"/>
</dbReference>
<feature type="compositionally biased region" description="Low complexity" evidence="14">
    <location>
        <begin position="97"/>
        <end position="111"/>
    </location>
</feature>
<dbReference type="SMART" id="SM00065">
    <property type="entry name" value="GAF"/>
    <property type="match status" value="1"/>
</dbReference>
<evidence type="ECO:0000256" key="8">
    <source>
        <dbReference type="ARBA" id="ARBA00022741"/>
    </source>
</evidence>
<evidence type="ECO:0000256" key="2">
    <source>
        <dbReference type="ARBA" id="ARBA00004651"/>
    </source>
</evidence>
<evidence type="ECO:0000256" key="12">
    <source>
        <dbReference type="ARBA" id="ARBA00023136"/>
    </source>
</evidence>
<evidence type="ECO:0000256" key="1">
    <source>
        <dbReference type="ARBA" id="ARBA00000085"/>
    </source>
</evidence>
<dbReference type="FunFam" id="3.40.50.2300:FF:000285">
    <property type="entry name" value="Putative sensor histidine kinase/response regulator"/>
    <property type="match status" value="1"/>
</dbReference>
<dbReference type="Pfam" id="PF02518">
    <property type="entry name" value="HATPase_c"/>
    <property type="match status" value="1"/>
</dbReference>
<feature type="compositionally biased region" description="Low complexity" evidence="14">
    <location>
        <begin position="2368"/>
        <end position="2379"/>
    </location>
</feature>
<evidence type="ECO:0000259" key="17">
    <source>
        <dbReference type="PROSITE" id="PS50110"/>
    </source>
</evidence>
<dbReference type="GO" id="GO:0005886">
    <property type="term" value="C:plasma membrane"/>
    <property type="evidence" value="ECO:0007669"/>
    <property type="project" value="UniProtKB-SubCell"/>
</dbReference>
<dbReference type="FunFam" id="1.10.510.10:FF:000579">
    <property type="entry name" value="Sensor histidine kinase/response regulator, putative"/>
    <property type="match status" value="1"/>
</dbReference>
<evidence type="ECO:0000256" key="11">
    <source>
        <dbReference type="ARBA" id="ARBA00022989"/>
    </source>
</evidence>
<comment type="caution">
    <text evidence="18">The sequence shown here is derived from an EMBL/GenBank/DDBJ whole genome shotgun (WGS) entry which is preliminary data.</text>
</comment>
<feature type="domain" description="Histidine kinase" evidence="16">
    <location>
        <begin position="1956"/>
        <end position="2179"/>
    </location>
</feature>
<dbReference type="Pfam" id="PF13191">
    <property type="entry name" value="AAA_16"/>
    <property type="match status" value="1"/>
</dbReference>
<keyword evidence="5 13" id="KW-0597">Phosphoprotein</keyword>
<keyword evidence="19" id="KW-1185">Reference proteome</keyword>
<dbReference type="InterPro" id="IPR011990">
    <property type="entry name" value="TPR-like_helical_dom_sf"/>
</dbReference>
<dbReference type="GO" id="GO:0000155">
    <property type="term" value="F:phosphorelay sensor kinase activity"/>
    <property type="evidence" value="ECO:0007669"/>
    <property type="project" value="InterPro"/>
</dbReference>
<accession>A0AAD6GFH8</accession>
<dbReference type="FunFam" id="1.10.287.130:FF:000003">
    <property type="entry name" value="Histidine kinase"/>
    <property type="match status" value="1"/>
</dbReference>
<dbReference type="InterPro" id="IPR003661">
    <property type="entry name" value="HisK_dim/P_dom"/>
</dbReference>
<dbReference type="FunFam" id="3.30.450.40:FF:000044">
    <property type="entry name" value="Putative sensor histidine kinase/response regulator"/>
    <property type="match status" value="1"/>
</dbReference>
<keyword evidence="6" id="KW-0808">Transferase</keyword>
<evidence type="ECO:0000256" key="5">
    <source>
        <dbReference type="ARBA" id="ARBA00022553"/>
    </source>
</evidence>
<dbReference type="InterPro" id="IPR003594">
    <property type="entry name" value="HATPase_dom"/>
</dbReference>
<keyword evidence="11" id="KW-1133">Transmembrane helix</keyword>
<dbReference type="SUPFAM" id="SSF47384">
    <property type="entry name" value="Homodimeric domain of signal transducing histidine kinase"/>
    <property type="match status" value="1"/>
</dbReference>
<dbReference type="InterPro" id="IPR029016">
    <property type="entry name" value="GAF-like_dom_sf"/>
</dbReference>
<dbReference type="GO" id="GO:0005524">
    <property type="term" value="F:ATP binding"/>
    <property type="evidence" value="ECO:0007669"/>
    <property type="project" value="UniProtKB-KW"/>
</dbReference>
<comment type="subcellular location">
    <subcellularLocation>
        <location evidence="2">Cell membrane</location>
        <topology evidence="2">Multi-pass membrane protein</topology>
    </subcellularLocation>
</comment>
<dbReference type="InterPro" id="IPR036890">
    <property type="entry name" value="HATPase_C_sf"/>
</dbReference>
<gene>
    <name evidence="18" type="ORF">N7494_006665</name>
</gene>
<dbReference type="PANTHER" id="PTHR43047:SF46">
    <property type="entry name" value="HISTIDINE KINASE_RESPONSE REGULATOR, PUTATIVE (AFU_ORTHOLOGUE AFUA_3G12550)-RELATED"/>
    <property type="match status" value="1"/>
</dbReference>
<evidence type="ECO:0000256" key="7">
    <source>
        <dbReference type="ARBA" id="ARBA00022692"/>
    </source>
</evidence>
<evidence type="ECO:0000313" key="19">
    <source>
        <dbReference type="Proteomes" id="UP001220324"/>
    </source>
</evidence>
<feature type="region of interest" description="Disordered" evidence="14">
    <location>
        <begin position="540"/>
        <end position="614"/>
    </location>
</feature>
<dbReference type="InterPro" id="IPR005467">
    <property type="entry name" value="His_kinase_dom"/>
</dbReference>
<feature type="region of interest" description="Disordered" evidence="14">
    <location>
        <begin position="2352"/>
        <end position="2406"/>
    </location>
</feature>
<dbReference type="SMART" id="SM00387">
    <property type="entry name" value="HATPase_c"/>
    <property type="match status" value="1"/>
</dbReference>
<dbReference type="EC" id="2.7.13.3" evidence="3"/>
<feature type="modified residue" description="4-aspartylphosphate" evidence="13">
    <location>
        <position position="2273"/>
    </location>
</feature>
<organism evidence="18 19">
    <name type="scientific">Penicillium frequentans</name>
    <dbReference type="NCBI Taxonomy" id="3151616"/>
    <lineage>
        <taxon>Eukaryota</taxon>
        <taxon>Fungi</taxon>
        <taxon>Dikarya</taxon>
        <taxon>Ascomycota</taxon>
        <taxon>Pezizomycotina</taxon>
        <taxon>Eurotiomycetes</taxon>
        <taxon>Eurotiomycetidae</taxon>
        <taxon>Eurotiales</taxon>
        <taxon>Aspergillaceae</taxon>
        <taxon>Penicillium</taxon>
    </lineage>
</organism>
<dbReference type="Gene3D" id="3.30.450.40">
    <property type="match status" value="1"/>
</dbReference>
<name>A0AAD6GFH8_9EURO</name>
<dbReference type="InterPro" id="IPR027417">
    <property type="entry name" value="P-loop_NTPase"/>
</dbReference>
<evidence type="ECO:0000256" key="4">
    <source>
        <dbReference type="ARBA" id="ARBA00022475"/>
    </source>
</evidence>
<dbReference type="PROSITE" id="PS50011">
    <property type="entry name" value="PROTEIN_KINASE_DOM"/>
    <property type="match status" value="1"/>
</dbReference>
<feature type="compositionally biased region" description="Polar residues" evidence="14">
    <location>
        <begin position="592"/>
        <end position="614"/>
    </location>
</feature>
<feature type="compositionally biased region" description="Polar residues" evidence="14">
    <location>
        <begin position="2397"/>
        <end position="2406"/>
    </location>
</feature>
<dbReference type="Pfam" id="PF00512">
    <property type="entry name" value="HisKA"/>
    <property type="match status" value="1"/>
</dbReference>
<dbReference type="InterPro" id="IPR041664">
    <property type="entry name" value="AAA_16"/>
</dbReference>
<dbReference type="CDD" id="cd00082">
    <property type="entry name" value="HisKA"/>
    <property type="match status" value="1"/>
</dbReference>
<evidence type="ECO:0000256" key="13">
    <source>
        <dbReference type="PROSITE-ProRule" id="PRU00169"/>
    </source>
</evidence>
<evidence type="ECO:0000256" key="6">
    <source>
        <dbReference type="ARBA" id="ARBA00022679"/>
    </source>
</evidence>
<sequence>MSIYPAAIPLYLTKSVNPILARFGWLQHCRHLHISLEMEESHLLSDDLPLPPARLFERLGHLPGYTWDQSVEPFHSTYNHWHISGFRHAIDSDLSTPIATSSGPASSGPSSLTRFSPRTDTRPSARGSNRRFSVSETSSELSLSRGDHEPVWIPVVARVSTNFIRLEREFHMLRSIVQSSDPDCNHTVRPIDLIRLPADPVNGGSLLVAIFESPGHDRLRDLVTFGPASFVAGTKGDHNVTPNEQVDLSAFFDFAIGACDCLEILHYGIKTVHGEIRGDAFHFSSEMGSVKLSNMGNGARSFDNVLSEGWSSVSRELGAKYKLQFIAPEQTGRMPTEPDSRTDIYALGLFFWSMLVGKLPFEGSDPVEVVQNVLTKKLTPVSAKRMDIPDALSAVVQKMTQKVVHDRYHTISSVKRDLAEVAKLLGDGESEALNDFKIAQRDVSSFFTLPSRMIGRKKEYDTIIGVVEKVKKRQAAASAKAYVQSPATAHAIASNSSISEGRVESFDLASVSSDSGSFHLPPRSSSNTTQYHIAHVNAQESIASNDTSPPPRLRQTLAGPDSLSQTPPVPIPSNMKSPSHSRSSHTTDRESQPSIGTNTNSQPSTQAFSHTDSLTSLAKQKTGVKYRRNGRCEVIAISGAAGIGKTDLLNRVQPLIRKGGYIAITRLDRAKRVPFEPFAKVLASLLRQIFSEQDVNTDYHNSIRSALRSMWPTLHKVLDLPEQLMAPGAKYKPSPRVSVAQPIAKQEAREDPAKRLHIPWMDQGQTSADFFLSNAASNNMRLMDIFIEILRTLCQFKLITVCLDDLEYADDETLELVLNIIKMKLPCVLILTSRKDEIESDQIRSLFENDLPNVTRIALESLPEDNVMEFVAATMHQEPNPTLTPLAAVVQEKSQGNPFYVRVMLETCYRKNCIWYSWKDSKWLFDLDRIFTEFVAPVYGEGLGLGFLTKRLQEIPAAARSIMIWGALIGSPFSFSLVQRILTSEFVTSIDDDDEELGLTKPGNVTLVRQSESDIVVGLQYLVQANLLNTGKTDDEFKFGNDRLAQAAFALSESRNVEKMHFILSQALMKYYHDHRSRYSVAHHVALASRRIKSRVSHRIDYRRILWEAGQTAAQSGARPSALWYFRHCIALLQDDPWDDQQADVYYDETMRLYIATAEISWSQGQNEDALKLIESVFAHGKDAVSKSRAWVIKAKIMAQTGDHHRSMESLLSCLDELGVHLRAPTTFEECDVAFFKLKKYLQSVDIDAIAQKPISKDPNLVTIGAVMAEAMAVTYWDDALTFYRMAIEMMHIHISRGGFTPISIGCSHLSMITLSRFKDVEFGTKLSDLSLSLLEHCPELWTQSRGSIVHNLYVSHLRVPLASTLPALEASLEASFTMGDPYITLISISSMAMTRLYLGQDMAQLEAFCSEAPEDIPNWAQDTRGGASIIAVRQVARALQGKTEFRSSDNVMSDDEHRTTSFMKFLDSHASNADRPRDIYFGLSMIPLFLFGHYSKAIQVGNTLLGTSYRLWSVRVSYIIHFYLAVSLLSLHNDYPAQGYLDGKMDIILGYKAEIDFARSCSDANYGMWVFLLEALIAEVRNDHNDAIQKFEAAIDHCQIHGWPLEEALALELQGEFLIRRGAKRAARALMQESIAAWSSMGANGKAMMLAEKHEWLLKTATSARTVDVGCQTLDSLMEITREAVEDEIIRPSQMEEDERRQQWIEQNGVNPDEKSMDISSVGLDIIDLSSILESSQVMSSELQIDKLFLKMLEILLESCNGSDFAVIATNFDEQGFAIAAVADSDKGQRSYPEGLPFSETESRMAQHITYYVMRTKEEVLVHNVLEDERFSNVDESYLANYPQGRSVIALPIVQADQLLGVIHLEGKPNWFTQRNVVVLHLLCNQIGISLSNALLFREIRKVSAKNSSMIESQKRALAQARESEQKAKVAEAEAKHNVKLKEDAARAKSIFLANISHDLRTPMNGVIGLSELLKGTKLDKEQDEYVESIRVCADTLLTLINDILDFSKLEAGKMKISTVPLNLKETITEVIRALRFTHRERGLATIEELDRVPAELVVLGDPVRLHQIFMNLLSNSYKFTPKGSIVVKARTVRESKGRVRLECSVSDTGIGIPEEQKARLFRPFSQADPSTERSYGGSGLGLSICKAIIEDVLGGAIWLESESGVGTTVTFHLVFNKAPKKTAVKTAWSQDLSKAESKQAPRPTTRDLTQIPRDQIRVCIAEDNPINQKIAVKFVTGLGLQCEAFSDGRQAVDALRARSNEGNPFHIVLMDVMMPTLDGYNATRELRRDPDPNVNEVLVIAMTASAIEGDREKCLDAGMNNYLPKPVRSPILSELLDKYLAPVPSHPRTRLVLREKGSRSSMGHDSGTPTSISSSGSEELAKLPPARSSKDMMTHNPNPNSHSK</sequence>